<comment type="caution">
    <text evidence="1">The sequence shown here is derived from an EMBL/GenBank/DDBJ whole genome shotgun (WGS) entry which is preliminary data.</text>
</comment>
<keyword evidence="2" id="KW-1185">Reference proteome</keyword>
<accession>A0A9P8LDN6</accession>
<reference evidence="1" key="1">
    <citation type="submission" date="2021-03" db="EMBL/GenBank/DDBJ databases">
        <title>Comparative genomics and phylogenomic investigation of the class Geoglossomycetes provide insights into ecological specialization and systematics.</title>
        <authorList>
            <person name="Melie T."/>
            <person name="Pirro S."/>
            <person name="Miller A.N."/>
            <person name="Quandt A."/>
        </authorList>
    </citation>
    <scope>NUCLEOTIDE SEQUENCE</scope>
    <source>
        <strain evidence="1">CAQ_001_2017</strain>
    </source>
</reference>
<sequence>MTKRCMLGTNSIHSAYSLGPQLYDNISAIDTLASLSSYQAQDNYPGPTAQETVAAQSCAPVASNEHILEAQAAPLEFHSYEATASGSFTLSPRAATGVSRHSDEVCYGMVCDVKAQFLDDSRNLDEVDLEITAVQPANGFYNLQLIFRRHCFLQSRNGKDIAIVHFKTSNALRALNDLDSVRYEVYVAPNEWAEKILSFKNIGKAACITVELNIFGSVDKSHAVGKVLSKAGIYLQHPRLLDSHIEYENPHFISFSHLSLSNSRLPTPSLTPDSGSSPSSTDISSVLDNLDQRGYLRKADIDAQITSTLLR</sequence>
<dbReference type="Proteomes" id="UP000750711">
    <property type="component" value="Unassembled WGS sequence"/>
</dbReference>
<protein>
    <submittedName>
        <fullName evidence="1">Uncharacterized protein</fullName>
    </submittedName>
</protein>
<dbReference type="AlphaFoldDB" id="A0A9P8LDN6"/>
<name>A0A9P8LDN6_9PEZI</name>
<evidence type="ECO:0000313" key="2">
    <source>
        <dbReference type="Proteomes" id="UP000750711"/>
    </source>
</evidence>
<gene>
    <name evidence="1" type="ORF">GP486_002802</name>
</gene>
<proteinExistence type="predicted"/>
<organism evidence="1 2">
    <name type="scientific">Trichoglossum hirsutum</name>
    <dbReference type="NCBI Taxonomy" id="265104"/>
    <lineage>
        <taxon>Eukaryota</taxon>
        <taxon>Fungi</taxon>
        <taxon>Dikarya</taxon>
        <taxon>Ascomycota</taxon>
        <taxon>Pezizomycotina</taxon>
        <taxon>Geoglossomycetes</taxon>
        <taxon>Geoglossales</taxon>
        <taxon>Geoglossaceae</taxon>
        <taxon>Trichoglossum</taxon>
    </lineage>
</organism>
<dbReference type="EMBL" id="JAGHQM010000335">
    <property type="protein sequence ID" value="KAH0562510.1"/>
    <property type="molecule type" value="Genomic_DNA"/>
</dbReference>
<evidence type="ECO:0000313" key="1">
    <source>
        <dbReference type="EMBL" id="KAH0562510.1"/>
    </source>
</evidence>